<dbReference type="PANTHER" id="PTHR11690">
    <property type="entry name" value="AMILORIDE-SENSITIVE SODIUM CHANNEL-RELATED"/>
    <property type="match status" value="1"/>
</dbReference>
<evidence type="ECO:0000256" key="13">
    <source>
        <dbReference type="SAM" id="Phobius"/>
    </source>
</evidence>
<evidence type="ECO:0000256" key="3">
    <source>
        <dbReference type="ARBA" id="ARBA00022448"/>
    </source>
</evidence>
<evidence type="ECO:0000256" key="7">
    <source>
        <dbReference type="ARBA" id="ARBA00023053"/>
    </source>
</evidence>
<keyword evidence="3 12" id="KW-0813">Transport</keyword>
<keyword evidence="9 13" id="KW-0472">Membrane</keyword>
<accession>A0AAV4R501</accession>
<dbReference type="PRINTS" id="PR01078">
    <property type="entry name" value="AMINACHANNEL"/>
</dbReference>
<keyword evidence="5 12" id="KW-0812">Transmembrane</keyword>
<evidence type="ECO:0000256" key="6">
    <source>
        <dbReference type="ARBA" id="ARBA00022989"/>
    </source>
</evidence>
<reference evidence="14 15" key="1">
    <citation type="submission" date="2021-06" db="EMBL/GenBank/DDBJ databases">
        <title>Caerostris darwini draft genome.</title>
        <authorList>
            <person name="Kono N."/>
            <person name="Arakawa K."/>
        </authorList>
    </citation>
    <scope>NUCLEOTIDE SEQUENCE [LARGE SCALE GENOMIC DNA]</scope>
</reference>
<evidence type="ECO:0000256" key="10">
    <source>
        <dbReference type="ARBA" id="ARBA00023201"/>
    </source>
</evidence>
<evidence type="ECO:0000313" key="15">
    <source>
        <dbReference type="Proteomes" id="UP001054837"/>
    </source>
</evidence>
<dbReference type="PANTHER" id="PTHR11690:SF248">
    <property type="entry name" value="PICKPOCKET 17, ISOFORM A"/>
    <property type="match status" value="1"/>
</dbReference>
<dbReference type="Pfam" id="PF00858">
    <property type="entry name" value="ASC"/>
    <property type="match status" value="1"/>
</dbReference>
<evidence type="ECO:0000256" key="2">
    <source>
        <dbReference type="ARBA" id="ARBA00007193"/>
    </source>
</evidence>
<dbReference type="GO" id="GO:0005886">
    <property type="term" value="C:plasma membrane"/>
    <property type="evidence" value="ECO:0007669"/>
    <property type="project" value="TreeGrafter"/>
</dbReference>
<gene>
    <name evidence="14" type="primary">FANA_1</name>
    <name evidence="14" type="ORF">CDAR_426761</name>
</gene>
<comment type="similarity">
    <text evidence="2 12">Belongs to the amiloride-sensitive sodium channel (TC 1.A.6) family.</text>
</comment>
<dbReference type="GO" id="GO:0015280">
    <property type="term" value="F:ligand-gated sodium channel activity"/>
    <property type="evidence" value="ECO:0007669"/>
    <property type="project" value="TreeGrafter"/>
</dbReference>
<dbReference type="Gene3D" id="1.10.287.770">
    <property type="entry name" value="YojJ-like"/>
    <property type="match status" value="1"/>
</dbReference>
<dbReference type="InterPro" id="IPR001873">
    <property type="entry name" value="ENaC"/>
</dbReference>
<keyword evidence="11 12" id="KW-0407">Ion channel</keyword>
<comment type="subcellular location">
    <subcellularLocation>
        <location evidence="1">Membrane</location>
        <topology evidence="1">Multi-pass membrane protein</topology>
    </subcellularLocation>
</comment>
<organism evidence="14 15">
    <name type="scientific">Caerostris darwini</name>
    <dbReference type="NCBI Taxonomy" id="1538125"/>
    <lineage>
        <taxon>Eukaryota</taxon>
        <taxon>Metazoa</taxon>
        <taxon>Ecdysozoa</taxon>
        <taxon>Arthropoda</taxon>
        <taxon>Chelicerata</taxon>
        <taxon>Arachnida</taxon>
        <taxon>Araneae</taxon>
        <taxon>Araneomorphae</taxon>
        <taxon>Entelegynae</taxon>
        <taxon>Araneoidea</taxon>
        <taxon>Araneidae</taxon>
        <taxon>Caerostris</taxon>
    </lineage>
</organism>
<keyword evidence="15" id="KW-1185">Reference proteome</keyword>
<evidence type="ECO:0000256" key="1">
    <source>
        <dbReference type="ARBA" id="ARBA00004141"/>
    </source>
</evidence>
<dbReference type="EMBL" id="BPLQ01005719">
    <property type="protein sequence ID" value="GIY16699.1"/>
    <property type="molecule type" value="Genomic_DNA"/>
</dbReference>
<keyword evidence="7" id="KW-0915">Sodium</keyword>
<evidence type="ECO:0000256" key="5">
    <source>
        <dbReference type="ARBA" id="ARBA00022692"/>
    </source>
</evidence>
<feature type="transmembrane region" description="Helical" evidence="13">
    <location>
        <begin position="108"/>
        <end position="130"/>
    </location>
</feature>
<name>A0AAV4R501_9ARAC</name>
<keyword evidence="10 12" id="KW-0739">Sodium transport</keyword>
<keyword evidence="8 12" id="KW-0406">Ion transport</keyword>
<evidence type="ECO:0000256" key="8">
    <source>
        <dbReference type="ARBA" id="ARBA00023065"/>
    </source>
</evidence>
<sequence>MKKCNVSNSTELCCLDDVLNNLAVQGIDCKCPLPCVTTNYNAQKTMAKWPSKASFRRGKCKLNAEDIISYRKSHAKVRIFFSTLDRIIYVQKPVFLVSEIFSHLGGELGLWAGVSIIAVFGLIETLLYFIRNKIRDLTK</sequence>
<keyword evidence="6 13" id="KW-1133">Transmembrane helix</keyword>
<evidence type="ECO:0000256" key="12">
    <source>
        <dbReference type="RuleBase" id="RU000679"/>
    </source>
</evidence>
<evidence type="ECO:0000313" key="14">
    <source>
        <dbReference type="EMBL" id="GIY16699.1"/>
    </source>
</evidence>
<evidence type="ECO:0000256" key="11">
    <source>
        <dbReference type="ARBA" id="ARBA00023303"/>
    </source>
</evidence>
<protein>
    <submittedName>
        <fullName evidence="14">FMRFamide-activated amiloride-sensitive sodium channel</fullName>
    </submittedName>
</protein>
<proteinExistence type="inferred from homology"/>
<dbReference type="AlphaFoldDB" id="A0AAV4R501"/>
<evidence type="ECO:0000256" key="4">
    <source>
        <dbReference type="ARBA" id="ARBA00022461"/>
    </source>
</evidence>
<evidence type="ECO:0000256" key="9">
    <source>
        <dbReference type="ARBA" id="ARBA00023136"/>
    </source>
</evidence>
<dbReference type="Proteomes" id="UP001054837">
    <property type="component" value="Unassembled WGS sequence"/>
</dbReference>
<comment type="caution">
    <text evidence="14">The sequence shown here is derived from an EMBL/GenBank/DDBJ whole genome shotgun (WGS) entry which is preliminary data.</text>
</comment>
<keyword evidence="4 12" id="KW-0894">Sodium channel</keyword>